<evidence type="ECO:0000256" key="1">
    <source>
        <dbReference type="ARBA" id="ARBA00022729"/>
    </source>
</evidence>
<dbReference type="AlphaFoldDB" id="A0A9P3PY06"/>
<feature type="compositionally biased region" description="Basic and acidic residues" evidence="3">
    <location>
        <begin position="257"/>
        <end position="275"/>
    </location>
</feature>
<feature type="region of interest" description="Disordered" evidence="3">
    <location>
        <begin position="205"/>
        <end position="301"/>
    </location>
</feature>
<name>A0A9P3PY06_LYOSH</name>
<feature type="domain" description="EF-hand" evidence="5">
    <location>
        <begin position="99"/>
        <end position="129"/>
    </location>
</feature>
<reference evidence="6" key="1">
    <citation type="submission" date="2022-07" db="EMBL/GenBank/DDBJ databases">
        <title>The genome of Lyophyllum shimeji provides insight into the initial evolution of ectomycorrhizal fungal genome.</title>
        <authorList>
            <person name="Kobayashi Y."/>
            <person name="Shibata T."/>
            <person name="Hirakawa H."/>
            <person name="Shigenobu S."/>
            <person name="Nishiyama T."/>
            <person name="Yamada A."/>
            <person name="Hasebe M."/>
            <person name="Kawaguchi M."/>
        </authorList>
    </citation>
    <scope>NUCLEOTIDE SEQUENCE</scope>
    <source>
        <strain evidence="6">AT787</strain>
    </source>
</reference>
<dbReference type="GO" id="GO:0005509">
    <property type="term" value="F:calcium ion binding"/>
    <property type="evidence" value="ECO:0007669"/>
    <property type="project" value="InterPro"/>
</dbReference>
<evidence type="ECO:0000313" key="7">
    <source>
        <dbReference type="Proteomes" id="UP001063166"/>
    </source>
</evidence>
<dbReference type="PROSITE" id="PS50222">
    <property type="entry name" value="EF_HAND_2"/>
    <property type="match status" value="1"/>
</dbReference>
<accession>A0A9P3PY06</accession>
<evidence type="ECO:0000256" key="3">
    <source>
        <dbReference type="SAM" id="MobiDB-lite"/>
    </source>
</evidence>
<dbReference type="GO" id="GO:0005793">
    <property type="term" value="C:endoplasmic reticulum-Golgi intermediate compartment"/>
    <property type="evidence" value="ECO:0007669"/>
    <property type="project" value="TreeGrafter"/>
</dbReference>
<dbReference type="OrthoDB" id="289247at2759"/>
<feature type="signal peptide" evidence="4">
    <location>
        <begin position="1"/>
        <end position="18"/>
    </location>
</feature>
<evidence type="ECO:0000259" key="5">
    <source>
        <dbReference type="PROSITE" id="PS50222"/>
    </source>
</evidence>
<keyword evidence="2" id="KW-0106">Calcium</keyword>
<dbReference type="InterPro" id="IPR002048">
    <property type="entry name" value="EF_hand_dom"/>
</dbReference>
<dbReference type="PANTHER" id="PTHR19237:SF20">
    <property type="entry name" value="NUCLEOBINDIN 1"/>
    <property type="match status" value="1"/>
</dbReference>
<dbReference type="Gene3D" id="1.10.238.10">
    <property type="entry name" value="EF-hand"/>
    <property type="match status" value="1"/>
</dbReference>
<dbReference type="Pfam" id="PF13499">
    <property type="entry name" value="EF-hand_7"/>
    <property type="match status" value="1"/>
</dbReference>
<dbReference type="PROSITE" id="PS00018">
    <property type="entry name" value="EF_HAND_1"/>
    <property type="match status" value="1"/>
</dbReference>
<feature type="compositionally biased region" description="Basic and acidic residues" evidence="3">
    <location>
        <begin position="289"/>
        <end position="298"/>
    </location>
</feature>
<dbReference type="SUPFAM" id="SSF47473">
    <property type="entry name" value="EF-hand"/>
    <property type="match status" value="1"/>
</dbReference>
<evidence type="ECO:0000256" key="4">
    <source>
        <dbReference type="SAM" id="SignalP"/>
    </source>
</evidence>
<evidence type="ECO:0000256" key="2">
    <source>
        <dbReference type="ARBA" id="ARBA00022837"/>
    </source>
</evidence>
<proteinExistence type="predicted"/>
<sequence>MKAFASLSLLIFAPSALGHGDHSGPAAGETIQQYAQRHMSSEHHIDSFDTRSFFQLHDLNRNGFWERDEVEAVYGVHHVYAKKKTPDQEAHQQKADYIVDTVLKKLDLDNDGRVSPEELEKVGLDGLPNFENLGAEGHHYDVESEFFLHHEEQFHSTPETQTDESYNHPEDIEHFAQHEAIEHEEAEREAKFQGITVEEALNAHEHADPPASTAADGTPTPDSAPQVPIAAHPHEEQVQSIPPVQEPPVPKITRTAPPEKQDPVIRFKEASEQAKSKGGWGEGDSGYMRPREPADRLRKNMPYKNRMQYKFRRNWGDF</sequence>
<feature type="chain" id="PRO_5040179305" evidence="4">
    <location>
        <begin position="19"/>
        <end position="318"/>
    </location>
</feature>
<keyword evidence="7" id="KW-1185">Reference proteome</keyword>
<dbReference type="InterPro" id="IPR040250">
    <property type="entry name" value="Nucleobindin"/>
</dbReference>
<dbReference type="InterPro" id="IPR018247">
    <property type="entry name" value="EF_Hand_1_Ca_BS"/>
</dbReference>
<dbReference type="Proteomes" id="UP001063166">
    <property type="component" value="Unassembled WGS sequence"/>
</dbReference>
<protein>
    <submittedName>
        <fullName evidence="6">EF hand</fullName>
    </submittedName>
</protein>
<organism evidence="6 7">
    <name type="scientific">Lyophyllum shimeji</name>
    <name type="common">Hon-shimeji</name>
    <name type="synonym">Tricholoma shimeji</name>
    <dbReference type="NCBI Taxonomy" id="47721"/>
    <lineage>
        <taxon>Eukaryota</taxon>
        <taxon>Fungi</taxon>
        <taxon>Dikarya</taxon>
        <taxon>Basidiomycota</taxon>
        <taxon>Agaricomycotina</taxon>
        <taxon>Agaricomycetes</taxon>
        <taxon>Agaricomycetidae</taxon>
        <taxon>Agaricales</taxon>
        <taxon>Tricholomatineae</taxon>
        <taxon>Lyophyllaceae</taxon>
        <taxon>Lyophyllum</taxon>
    </lineage>
</organism>
<keyword evidence="1 4" id="KW-0732">Signal</keyword>
<dbReference type="InterPro" id="IPR011992">
    <property type="entry name" value="EF-hand-dom_pair"/>
</dbReference>
<dbReference type="PANTHER" id="PTHR19237">
    <property type="entry name" value="NUCLEOBINDIN"/>
    <property type="match status" value="1"/>
</dbReference>
<gene>
    <name evidence="6" type="ORF">LshimejAT787_1400410</name>
</gene>
<dbReference type="GO" id="GO:0070062">
    <property type="term" value="C:extracellular exosome"/>
    <property type="evidence" value="ECO:0007669"/>
    <property type="project" value="TreeGrafter"/>
</dbReference>
<comment type="caution">
    <text evidence="6">The sequence shown here is derived from an EMBL/GenBank/DDBJ whole genome shotgun (WGS) entry which is preliminary data.</text>
</comment>
<dbReference type="EMBL" id="BRPK01000014">
    <property type="protein sequence ID" value="GLB43529.1"/>
    <property type="molecule type" value="Genomic_DNA"/>
</dbReference>
<evidence type="ECO:0000313" key="6">
    <source>
        <dbReference type="EMBL" id="GLB43529.1"/>
    </source>
</evidence>